<keyword evidence="3 6" id="KW-0238">DNA-binding</keyword>
<dbReference type="CDD" id="cd08451">
    <property type="entry name" value="PBP2_BudR"/>
    <property type="match status" value="1"/>
</dbReference>
<evidence type="ECO:0000259" key="5">
    <source>
        <dbReference type="PROSITE" id="PS50931"/>
    </source>
</evidence>
<dbReference type="SUPFAM" id="SSF53850">
    <property type="entry name" value="Periplasmic binding protein-like II"/>
    <property type="match status" value="1"/>
</dbReference>
<dbReference type="Pfam" id="PF03466">
    <property type="entry name" value="LysR_substrate"/>
    <property type="match status" value="1"/>
</dbReference>
<dbReference type="Gene3D" id="1.10.10.10">
    <property type="entry name" value="Winged helix-like DNA-binding domain superfamily/Winged helix DNA-binding domain"/>
    <property type="match status" value="1"/>
</dbReference>
<dbReference type="PRINTS" id="PR00039">
    <property type="entry name" value="HTHLYSR"/>
</dbReference>
<evidence type="ECO:0000313" key="6">
    <source>
        <dbReference type="EMBL" id="MBP1851452.1"/>
    </source>
</evidence>
<organism evidence="6 7">
    <name type="scientific">Rhizobium halophytocola</name>
    <dbReference type="NCBI Taxonomy" id="735519"/>
    <lineage>
        <taxon>Bacteria</taxon>
        <taxon>Pseudomonadati</taxon>
        <taxon>Pseudomonadota</taxon>
        <taxon>Alphaproteobacteria</taxon>
        <taxon>Hyphomicrobiales</taxon>
        <taxon>Rhizobiaceae</taxon>
        <taxon>Rhizobium/Agrobacterium group</taxon>
        <taxon>Rhizobium</taxon>
    </lineage>
</organism>
<sequence length="311" mass="33090">MIELRHLRYAIVVADEGHMTRAAERLGLQQPPLSQQIRALEDRIGTPLFRRLPRGMALTEAGEAFIARARQVVADVEGAVDAARRAARGETGKLVIGFTSSAGFHPLVASVVRAYGSASPDVSLTLEEGSTAELIGDLLAERLDAAFVRSTASPDPRLTIEPVWREDMVLALPDTHRLAQGAEGLASAAGHGVALADLAGETFVLYRRQSAQGLYDLIITACHEAGFSPRVGQETPRFVSTLSLVAAGLGLTIIPRSLARLETSGVSYRRILAASPLEAPLSLAYRGDPAAGALKTFIDEVRRQAKASPAV</sequence>
<dbReference type="Pfam" id="PF00126">
    <property type="entry name" value="HTH_1"/>
    <property type="match status" value="1"/>
</dbReference>
<dbReference type="GO" id="GO:0003677">
    <property type="term" value="F:DNA binding"/>
    <property type="evidence" value="ECO:0007669"/>
    <property type="project" value="UniProtKB-KW"/>
</dbReference>
<comment type="similarity">
    <text evidence="1">Belongs to the LysR transcriptional regulatory family.</text>
</comment>
<dbReference type="PROSITE" id="PS50931">
    <property type="entry name" value="HTH_LYSR"/>
    <property type="match status" value="1"/>
</dbReference>
<comment type="caution">
    <text evidence="6">The sequence shown here is derived from an EMBL/GenBank/DDBJ whole genome shotgun (WGS) entry which is preliminary data.</text>
</comment>
<evidence type="ECO:0000313" key="7">
    <source>
        <dbReference type="Proteomes" id="UP000759443"/>
    </source>
</evidence>
<keyword evidence="2" id="KW-0805">Transcription regulation</keyword>
<dbReference type="InterPro" id="IPR005119">
    <property type="entry name" value="LysR_subst-bd"/>
</dbReference>
<dbReference type="InterPro" id="IPR036390">
    <property type="entry name" value="WH_DNA-bd_sf"/>
</dbReference>
<dbReference type="RefSeq" id="WP_209946175.1">
    <property type="nucleotide sequence ID" value="NZ_JAGGJU010000007.1"/>
</dbReference>
<dbReference type="Proteomes" id="UP000759443">
    <property type="component" value="Unassembled WGS sequence"/>
</dbReference>
<name>A0ABS4E0J0_9HYPH</name>
<dbReference type="PANTHER" id="PTHR30346:SF30">
    <property type="entry name" value="SMALL NEUTRAL PROTEASE REGULATORY PROTEIN"/>
    <property type="match status" value="1"/>
</dbReference>
<dbReference type="InterPro" id="IPR036388">
    <property type="entry name" value="WH-like_DNA-bd_sf"/>
</dbReference>
<accession>A0ABS4E0J0</accession>
<dbReference type="EMBL" id="JAGGJU010000007">
    <property type="protein sequence ID" value="MBP1851452.1"/>
    <property type="molecule type" value="Genomic_DNA"/>
</dbReference>
<evidence type="ECO:0000256" key="4">
    <source>
        <dbReference type="ARBA" id="ARBA00023163"/>
    </source>
</evidence>
<reference evidence="6 7" key="1">
    <citation type="submission" date="2021-03" db="EMBL/GenBank/DDBJ databases">
        <title>Genomic Encyclopedia of Type Strains, Phase IV (KMG-IV): sequencing the most valuable type-strain genomes for metagenomic binning, comparative biology and taxonomic classification.</title>
        <authorList>
            <person name="Goeker M."/>
        </authorList>
    </citation>
    <scope>NUCLEOTIDE SEQUENCE [LARGE SCALE GENOMIC DNA]</scope>
    <source>
        <strain evidence="6 7">DSM 21600</strain>
    </source>
</reference>
<dbReference type="SUPFAM" id="SSF46785">
    <property type="entry name" value="Winged helix' DNA-binding domain"/>
    <property type="match status" value="1"/>
</dbReference>
<feature type="domain" description="HTH lysR-type" evidence="5">
    <location>
        <begin position="2"/>
        <end position="59"/>
    </location>
</feature>
<dbReference type="InterPro" id="IPR037410">
    <property type="entry name" value="BudR_PBP2"/>
</dbReference>
<dbReference type="Gene3D" id="3.40.190.10">
    <property type="entry name" value="Periplasmic binding protein-like II"/>
    <property type="match status" value="2"/>
</dbReference>
<dbReference type="InterPro" id="IPR000847">
    <property type="entry name" value="LysR_HTH_N"/>
</dbReference>
<evidence type="ECO:0000256" key="2">
    <source>
        <dbReference type="ARBA" id="ARBA00023015"/>
    </source>
</evidence>
<gene>
    <name evidence="6" type="ORF">J2Z17_002897</name>
</gene>
<evidence type="ECO:0000256" key="3">
    <source>
        <dbReference type="ARBA" id="ARBA00023125"/>
    </source>
</evidence>
<proteinExistence type="inferred from homology"/>
<keyword evidence="4" id="KW-0804">Transcription</keyword>
<dbReference type="PANTHER" id="PTHR30346">
    <property type="entry name" value="TRANSCRIPTIONAL DUAL REGULATOR HCAR-RELATED"/>
    <property type="match status" value="1"/>
</dbReference>
<protein>
    <submittedName>
        <fullName evidence="6">DNA-binding transcriptional LysR family regulator</fullName>
    </submittedName>
</protein>
<evidence type="ECO:0000256" key="1">
    <source>
        <dbReference type="ARBA" id="ARBA00009437"/>
    </source>
</evidence>
<keyword evidence="7" id="KW-1185">Reference proteome</keyword>